<keyword evidence="1" id="KW-0732">Signal</keyword>
<dbReference type="RefSeq" id="WP_142641650.1">
    <property type="nucleotide sequence ID" value="NZ_VDGI01000004.1"/>
</dbReference>
<evidence type="ECO:0000313" key="3">
    <source>
        <dbReference type="Proteomes" id="UP000316626"/>
    </source>
</evidence>
<dbReference type="OrthoDB" id="9947001at2"/>
<name>A0A544TT38_9BACI</name>
<protein>
    <submittedName>
        <fullName evidence="2">Uncharacterized protein</fullName>
    </submittedName>
</protein>
<proteinExistence type="predicted"/>
<dbReference type="EMBL" id="VDGI01000004">
    <property type="protein sequence ID" value="TQR20611.1"/>
    <property type="molecule type" value="Genomic_DNA"/>
</dbReference>
<gene>
    <name evidence="2" type="ORF">FG384_05800</name>
</gene>
<keyword evidence="3" id="KW-1185">Reference proteome</keyword>
<accession>A0A544TT38</accession>
<evidence type="ECO:0000256" key="1">
    <source>
        <dbReference type="SAM" id="SignalP"/>
    </source>
</evidence>
<sequence>MHKKFIMIVLMIFISLNISWTAFAKDRPEDEFYSSLSQNEIKYKEYKNATMNIRKKLNGSELEKLDKGLGKFAFRSFVDYPPVDVYFYASIYEDNHMIVKKYAIYDLYGKFLNGGYVENLMVGTN</sequence>
<reference evidence="2 3" key="1">
    <citation type="submission" date="2019-06" db="EMBL/GenBank/DDBJ databases">
        <title>Psychrobacillus vulpis sp. nov., a new species isolated from feces of a red fox that inhabits in The Tablas de Daimiel Natural Park, Albacete, Spain.</title>
        <authorList>
            <person name="Rodriguez M."/>
            <person name="Reina J.C."/>
            <person name="Bejar V."/>
            <person name="Llamas I."/>
        </authorList>
    </citation>
    <scope>NUCLEOTIDE SEQUENCE [LARGE SCALE GENOMIC DNA]</scope>
    <source>
        <strain evidence="2 3">Z8</strain>
    </source>
</reference>
<feature type="chain" id="PRO_5022093882" evidence="1">
    <location>
        <begin position="25"/>
        <end position="125"/>
    </location>
</feature>
<feature type="signal peptide" evidence="1">
    <location>
        <begin position="1"/>
        <end position="24"/>
    </location>
</feature>
<dbReference type="AlphaFoldDB" id="A0A544TT38"/>
<evidence type="ECO:0000313" key="2">
    <source>
        <dbReference type="EMBL" id="TQR20611.1"/>
    </source>
</evidence>
<comment type="caution">
    <text evidence="2">The sequence shown here is derived from an EMBL/GenBank/DDBJ whole genome shotgun (WGS) entry which is preliminary data.</text>
</comment>
<organism evidence="2 3">
    <name type="scientific">Psychrobacillus vulpis</name>
    <dbReference type="NCBI Taxonomy" id="2325572"/>
    <lineage>
        <taxon>Bacteria</taxon>
        <taxon>Bacillati</taxon>
        <taxon>Bacillota</taxon>
        <taxon>Bacilli</taxon>
        <taxon>Bacillales</taxon>
        <taxon>Bacillaceae</taxon>
        <taxon>Psychrobacillus</taxon>
    </lineage>
</organism>
<dbReference type="Proteomes" id="UP000316626">
    <property type="component" value="Unassembled WGS sequence"/>
</dbReference>